<keyword evidence="3" id="KW-1185">Reference proteome</keyword>
<evidence type="ECO:0000256" key="1">
    <source>
        <dbReference type="SAM" id="MobiDB-lite"/>
    </source>
</evidence>
<organism evidence="2">
    <name type="scientific">Heligmosomoides polygyrus</name>
    <name type="common">Parasitic roundworm</name>
    <dbReference type="NCBI Taxonomy" id="6339"/>
    <lineage>
        <taxon>Eukaryota</taxon>
        <taxon>Metazoa</taxon>
        <taxon>Ecdysozoa</taxon>
        <taxon>Nematoda</taxon>
        <taxon>Chromadorea</taxon>
        <taxon>Rhabditida</taxon>
        <taxon>Rhabditina</taxon>
        <taxon>Rhabditomorpha</taxon>
        <taxon>Strongyloidea</taxon>
        <taxon>Heligmosomidae</taxon>
        <taxon>Heligmosomoides</taxon>
    </lineage>
</organism>
<evidence type="ECO:0000313" key="3">
    <source>
        <dbReference type="Proteomes" id="UP000050761"/>
    </source>
</evidence>
<dbReference type="AlphaFoldDB" id="A0A3P8ABR8"/>
<dbReference type="OrthoDB" id="5857539at2759"/>
<sequence>MPTKDAIEATPGTPLTKEEIAKLEAEGQMPKGWDPSQGGGATMHKVKCGDQEFVFIMVDPPPCGCVRLANGKKKRCKKHRQERRAKKRARRMKMVRDDDSDRKYSPARKVVDLRHAADSETDEDKAIDGAITPDKVAIAGPAGVAVLIEVIKVEGEEVGPRKQVDKPTRGILVKGAHETPQFIPEDKIQKNAKGDPKWRNYTRGTLVRGPHGESIFYADGQVQPDDKGNPKNMDVKGVDKTLQHKIGDAVCPPCEVEVNDKGMPECRPITAADNVPKDKNATVGVIVKNRDGVCVLAQTGGQAVGAADNADCIPTTPNDKVAPGGVIGKIVEDKAGRQEVVLASKQPTAEQVVVATVVQGNYCEPVVLKTEKVSVVNTAPNLQYIAKAEKIDKAHQPQLERATDLCQAQIQGKSTAQIQKEKAELKAAAPLAQGEVYSTSFCATRENESHFFKPASQYHGKTGVSVFVNVSVAFFSLRIRYHLEKG</sequence>
<dbReference type="Proteomes" id="UP000050761">
    <property type="component" value="Unassembled WGS sequence"/>
</dbReference>
<dbReference type="EMBL" id="UZAH01030685">
    <property type="protein sequence ID" value="VDP11597.1"/>
    <property type="molecule type" value="Genomic_DNA"/>
</dbReference>
<proteinExistence type="predicted"/>
<feature type="compositionally biased region" description="Basic residues" evidence="1">
    <location>
        <begin position="77"/>
        <end position="93"/>
    </location>
</feature>
<dbReference type="WBParaSite" id="HPBE_0001844301-mRNA-1">
    <property type="protein sequence ID" value="HPBE_0001844301-mRNA-1"/>
    <property type="gene ID" value="HPBE_0001844301"/>
</dbReference>
<evidence type="ECO:0000313" key="4">
    <source>
        <dbReference type="WBParaSite" id="HPBE_0001844301-mRNA-1"/>
    </source>
</evidence>
<feature type="region of interest" description="Disordered" evidence="1">
    <location>
        <begin position="77"/>
        <end position="103"/>
    </location>
</feature>
<accession>A0A3P8ABR8</accession>
<gene>
    <name evidence="2" type="ORF">HPBE_LOCUS18442</name>
</gene>
<evidence type="ECO:0000313" key="2">
    <source>
        <dbReference type="EMBL" id="VDP11597.1"/>
    </source>
</evidence>
<name>A0A3P8ABR8_HELPZ</name>
<feature type="compositionally biased region" description="Basic and acidic residues" evidence="1">
    <location>
        <begin position="94"/>
        <end position="103"/>
    </location>
</feature>
<reference evidence="2 3" key="1">
    <citation type="submission" date="2018-11" db="EMBL/GenBank/DDBJ databases">
        <authorList>
            <consortium name="Pathogen Informatics"/>
        </authorList>
    </citation>
    <scope>NUCLEOTIDE SEQUENCE [LARGE SCALE GENOMIC DNA]</scope>
</reference>
<protein>
    <submittedName>
        <fullName evidence="4">PHD-type domain-containing protein</fullName>
    </submittedName>
</protein>
<reference evidence="4" key="2">
    <citation type="submission" date="2019-09" db="UniProtKB">
        <authorList>
            <consortium name="WormBaseParasite"/>
        </authorList>
    </citation>
    <scope>IDENTIFICATION</scope>
</reference>